<dbReference type="PANTHER" id="PTHR15730:SF5">
    <property type="entry name" value="SI:CH211-210B2.2-RELATED"/>
    <property type="match status" value="1"/>
</dbReference>
<proteinExistence type="predicted"/>
<organism evidence="3">
    <name type="scientific">Percolomonas cosmopolitus</name>
    <dbReference type="NCBI Taxonomy" id="63605"/>
    <lineage>
        <taxon>Eukaryota</taxon>
        <taxon>Discoba</taxon>
        <taxon>Heterolobosea</taxon>
        <taxon>Tetramitia</taxon>
        <taxon>Eutetramitia</taxon>
        <taxon>Percolomonadidae</taxon>
        <taxon>Percolomonas</taxon>
    </lineage>
</organism>
<dbReference type="Gene3D" id="2.60.120.380">
    <property type="match status" value="5"/>
</dbReference>
<dbReference type="InterPro" id="IPR035423">
    <property type="entry name" value="M60-like_N"/>
</dbReference>
<dbReference type="InterPro" id="IPR051244">
    <property type="entry name" value="TCAF"/>
</dbReference>
<feature type="compositionally biased region" description="Low complexity" evidence="1">
    <location>
        <begin position="1755"/>
        <end position="1771"/>
    </location>
</feature>
<sequence>MGNICMSAASVSENDAAAIAQYNMNGKDYDLKNPNHAFDTSSLPSSNFVAIHDDIRDQNSLSGAGATERAIDSLEQTKYHTVTARFLNFQGSWLGNVVGTVKLRKYAFSRNTQLFLTIHKKTKVSMLVQQEEFGRNRRAACIMIFKAKNNGKKLRAFRDQDVFYKSRISMRPIKVNLELEPTADPYVVIVTHTTTKEGGYTLAIEGDQDMSLKVPRTYTQFFDEPKRHRIVISGEWKDESACGCPETNPAEWLKHCIQIPVVVVKPTRCLIRLTRTSPQCLSMGLFAVKSNGQASSEQYYAHQSLLDDDVMGKSDYTSTDIIEYRAFLQPKLHPYIFIPVVEHKGFEGTFELEVMSDEEIYEVKQNRIKKSFEDQGIWFERSCGGRPGTEPFFRCPQYFLTIKVHDDDTKLVPVTITVEQHVEVNQYIPAGFYVVKAGYRVTKKNFQESMIVARKPSGFMKKITTEVRLVNGQSYTIIPCPRSYNFARDIPFTITLSTFLPSDTSIAFDPCPSNSDEFDNLEEFKVTRMEGTWQRLTSGGDPLSGKGFFNNPQYALNTDVRTRLEISLRRTSAKWIPMAFFIIRTSEANKKLTSLESLQKDHNGLIGHSHDNMNVDIDDRIIGQVRFTSGIEEEVSGNFTLASGTYTVVVASQISGREGDYVLQLKADQDIELIELPQIECHVSETAGSFVGGLTSLDPSGEHFENNPQYSYTCDTEQHVFLSLSQPEEQHLNLALHLKCNDELVHSSSVFSWKDVTLQISMLAGKTYKIYVATENGREGVYDLAVCSDTAPITLVASPSTVIEGHLTESSFAQRGPEVSGEWYGLCDPSFDNAYNPRFTVENNAESNILHISIQSRLSSLGFRILRQGDESDNPVVYDSGVIENNDSNVFTRRVHLTSKGTFTLEMYPGEIAARGSFSLLVKSTQMLSVEKHSPIHTQSVATFEASWNIGRISGADYRHHNFTYNPQWKFTVGKKMNVVFEIDSLMLKSSSNNLPNYNSRHLFDEVEDYLQITHEHQTSMALYIVHSKNLTPAGTLESVKSDDIVCWSGWRPSSSAVVHAQLEPSETPYFVIASGVSLHEQRLNSFKLNVFSDSEVTTPADDAAEQSKGESMNIEPVEGTVFKNFEPDDTFTRQSIHAMWNLHACGHPDVQHHKQEWIKNNKVKIFVPKDTRAKITVSCPPIEKAVGMVIIKPHPINNGRLVPNLYENLVFANSIYDPQYEGGNTSYVYLSASEDPYYIVPFTYHYQQEPSYELIVQSDTPDVRLELDYDPATIAEPISFVSGWRTGVAGGDPEENVASFLRNPRFNLEISDNAKEKILFSLESDTKNKIKILIFKQSATPNPEGDSIELALGEEMCSSRWSLNGKTSCEMPGIPGKYVVVPSIYPAHQDGHFTLRFQRDDGVTISADARNLKCPQGDSISDARTLLLKASQRPSPPNVIFSTSFKELNCIPFEVVVEGDSPADMRAVISHSGKFFTTIGFYIFAGNTLPEAFEKKNVVVKSAYTPYANSVDALFALEKGNYLFVPILATQLLNGAEGLEAEEFFVKFEFNKDAVTFDIENSEYVSKTDSIPENRILSLSDFKPHPEVSSFLDNVQQIAMREDDNGRFPSPLIIYGPSVFPILTGTSTSMFMYETHSKQRRQVLERLDKMAISNRTLLDLYLPYAGAGAYGNGRVVAIGDIMIFSRHQLTTFDNQAFLMNCISWLLPDTSNNMHVDMFSVSSRVAQKYRAGGLTRSGSSDSLNSAGAPSSLGVHPSSTTSSHSSGPTSSPKVFPNTSHPSTASVNDITVSAATRSNSRTSQRSRISKPVILCYSKVRDYIPVDSLSYDHEIRILSDLDTLTEIRGDIIFLVFTENDVVSLEQLKKIKRHVKSTGAGLMILGNCHGDDHVKHAANNPANILLSEVGMVFGDSDLVENTHHNHEALWWLTQEEKKQHAKPPSFELQSPSISVSQSMHHAVHVGECLRLYLDMLKTGEHRSSSRFAQLQQMVHVLYYACYTIPASDRILLPCLLELFGNPNLLISTKEPVKKTDIEGRLAVALNTNLWMTMNYRDMPSLRDREYAPDAETHEITLSKDYQHDFSTGVYARSGEVISLTVPNSLVDVGCHVQIGFSTQNLIWLRDSDLERYPLQWNRCSITQNKTHIANPFGGQMYITIPASVFKSIKKHPLRIHVTGGIISPQFKLQQTTPQHWQQQLASSGSIAPYCEWICDKIILTLPTKDAKLISDPTSTLKFWRDGVHYIEKAAHSRYNHTQRILVDQQIAGANTRSGFPVIVNENLLWKGVIATKENQLFDNCGLLRELAHNMHQKHSYVWNQRGVAIANVYKAYALEKILGIKINQTEFYSQNIGHIREFLLQGDDLSRAKRAQMYQNDAVLSTMFEFILIEAFGWSPYEKLFKFFHEEFDVKNRRILTNQEKVDRWVVRFCEHIQHDISNYVERFGLRINTSTKAKVGAAPATVVVT</sequence>
<accession>A0A7S1KTQ0</accession>
<dbReference type="Pfam" id="PF13402">
    <property type="entry name" value="Peptidase_M60"/>
    <property type="match status" value="1"/>
</dbReference>
<evidence type="ECO:0000313" key="3">
    <source>
        <dbReference type="EMBL" id="CAD9085646.1"/>
    </source>
</evidence>
<dbReference type="SMART" id="SM01276">
    <property type="entry name" value="M60-like"/>
    <property type="match status" value="1"/>
</dbReference>
<feature type="domain" description="Peptidase M60" evidence="2">
    <location>
        <begin position="2078"/>
        <end position="2389"/>
    </location>
</feature>
<feature type="compositionally biased region" description="Low complexity" evidence="1">
    <location>
        <begin position="1791"/>
        <end position="1801"/>
    </location>
</feature>
<feature type="region of interest" description="Disordered" evidence="1">
    <location>
        <begin position="1733"/>
        <end position="1801"/>
    </location>
</feature>
<protein>
    <recommendedName>
        <fullName evidence="2">Peptidase M60 domain-containing protein</fullName>
    </recommendedName>
</protein>
<dbReference type="Gene3D" id="3.40.390.80">
    <property type="entry name" value="Peptidase M60, enhancin-like domain 2"/>
    <property type="match status" value="1"/>
</dbReference>
<dbReference type="EMBL" id="HBGD01010821">
    <property type="protein sequence ID" value="CAD9085646.1"/>
    <property type="molecule type" value="Transcribed_RNA"/>
</dbReference>
<dbReference type="SUPFAM" id="SSF49758">
    <property type="entry name" value="Calpain large subunit, middle domain (domain III)"/>
    <property type="match status" value="6"/>
</dbReference>
<dbReference type="Gene3D" id="1.10.390.30">
    <property type="entry name" value="Peptidase M60, enhancin-like domain 3"/>
    <property type="match status" value="1"/>
</dbReference>
<dbReference type="InterPro" id="IPR042279">
    <property type="entry name" value="Pep_M60_3"/>
</dbReference>
<evidence type="ECO:0000259" key="2">
    <source>
        <dbReference type="PROSITE" id="PS51723"/>
    </source>
</evidence>
<dbReference type="Pfam" id="PF17291">
    <property type="entry name" value="M60-like_N"/>
    <property type="match status" value="1"/>
</dbReference>
<gene>
    <name evidence="3" type="ORF">PCOS0759_LOCUS8900</name>
</gene>
<name>A0A7S1KTQ0_9EUKA</name>
<dbReference type="PANTHER" id="PTHR15730">
    <property type="entry name" value="EXPERIMENTAL AUTOIMMUNE PROSTATITIS ANTIGEN 2-RELATED"/>
    <property type="match status" value="1"/>
</dbReference>
<dbReference type="PROSITE" id="PS51723">
    <property type="entry name" value="PEPTIDASE_M60"/>
    <property type="match status" value="1"/>
</dbReference>
<feature type="compositionally biased region" description="Polar residues" evidence="1">
    <location>
        <begin position="1775"/>
        <end position="1789"/>
    </location>
</feature>
<dbReference type="InterPro" id="IPR031161">
    <property type="entry name" value="Peptidase_M60_dom"/>
</dbReference>
<reference evidence="3" key="1">
    <citation type="submission" date="2021-01" db="EMBL/GenBank/DDBJ databases">
        <authorList>
            <person name="Corre E."/>
            <person name="Pelletier E."/>
            <person name="Niang G."/>
            <person name="Scheremetjew M."/>
            <person name="Finn R."/>
            <person name="Kale V."/>
            <person name="Holt S."/>
            <person name="Cochrane G."/>
            <person name="Meng A."/>
            <person name="Brown T."/>
            <person name="Cohen L."/>
        </authorList>
    </citation>
    <scope>NUCLEOTIDE SEQUENCE</scope>
    <source>
        <strain evidence="3">WS</strain>
    </source>
</reference>
<evidence type="ECO:0000256" key="1">
    <source>
        <dbReference type="SAM" id="MobiDB-lite"/>
    </source>
</evidence>
<dbReference type="InterPro" id="IPR036213">
    <property type="entry name" value="Calpain_III_sf"/>
</dbReference>
<dbReference type="Pfam" id="PF01067">
    <property type="entry name" value="Calpain_III"/>
    <property type="match status" value="1"/>
</dbReference>
<feature type="compositionally biased region" description="Polar residues" evidence="1">
    <location>
        <begin position="1736"/>
        <end position="1748"/>
    </location>
</feature>
<dbReference type="InterPro" id="IPR022682">
    <property type="entry name" value="Calpain_domain_III"/>
</dbReference>